<dbReference type="Proteomes" id="UP001367676">
    <property type="component" value="Unassembled WGS sequence"/>
</dbReference>
<feature type="compositionally biased region" description="Basic and acidic residues" evidence="1">
    <location>
        <begin position="92"/>
        <end position="109"/>
    </location>
</feature>
<reference evidence="3 4" key="1">
    <citation type="submission" date="2024-03" db="EMBL/GenBank/DDBJ databases">
        <title>Adaptation during the transition from Ophiocordyceps entomopathogen to insect associate is accompanied by gene loss and intensified selection.</title>
        <authorList>
            <person name="Ward C.M."/>
            <person name="Onetto C.A."/>
            <person name="Borneman A.R."/>
        </authorList>
    </citation>
    <scope>NUCLEOTIDE SEQUENCE [LARGE SCALE GENOMIC DNA]</scope>
    <source>
        <strain evidence="3">AWRI1</strain>
        <tissue evidence="3">Single Adult Female</tissue>
    </source>
</reference>
<organism evidence="3 4">
    <name type="scientific">Parthenolecanium corni</name>
    <dbReference type="NCBI Taxonomy" id="536013"/>
    <lineage>
        <taxon>Eukaryota</taxon>
        <taxon>Metazoa</taxon>
        <taxon>Ecdysozoa</taxon>
        <taxon>Arthropoda</taxon>
        <taxon>Hexapoda</taxon>
        <taxon>Insecta</taxon>
        <taxon>Pterygota</taxon>
        <taxon>Neoptera</taxon>
        <taxon>Paraneoptera</taxon>
        <taxon>Hemiptera</taxon>
        <taxon>Sternorrhyncha</taxon>
        <taxon>Coccoidea</taxon>
        <taxon>Coccidae</taxon>
        <taxon>Parthenolecanium</taxon>
    </lineage>
</organism>
<comment type="caution">
    <text evidence="3">The sequence shown here is derived from an EMBL/GenBank/DDBJ whole genome shotgun (WGS) entry which is preliminary data.</text>
</comment>
<feature type="chain" id="PRO_5042892896" evidence="2">
    <location>
        <begin position="28"/>
        <end position="475"/>
    </location>
</feature>
<sequence>MLYDFGVFVQQFLLLQLLLMTDVSVHCAIMFVDEFDNDDLGRIQRKSTKNYYSIIEQGDSTPFDSSKSSIGWDDLDPRKQTVGSSYSVIETSGKDNGPRHFAYSRREYDPASENWSEEEQPPPRRAGRKKSQIKFPRVRNHDYGRDEDEFNVPKKDVELIKKRPKKPKSSINDVDSRPAHRQRKKKQKPKKHNFEKSAALSSASNEEDHEEPSAPLLGAGSGSLVSKKSKGNDDLKKSSSYRSGDDGDSYEEGYDTEKHYDKEGGKKYVEAHKSEAGDKAHKGYKKHEAFDAAEEDKHDKEEKKAEVAEKHGVKKGHLEQEKQFGEGYEGNAGEKGISVTKKGGHKKGHKKSGFHKVHHKDEYKKDEVFYDEDHDLDEHEEHAHEQEKHAKEKGGAAKKAVIDSKYHEGHGEKKGLVDKGHNFEEATGHKKEKSEEAHHDSHSEFDKKGGVKEGEKHGHAEGGGKKGGYSGHDYF</sequence>
<feature type="compositionally biased region" description="Basic and acidic residues" evidence="1">
    <location>
        <begin position="255"/>
        <end position="324"/>
    </location>
</feature>
<accession>A0AAN9Y151</accession>
<name>A0AAN9Y151_9HEMI</name>
<gene>
    <name evidence="3" type="ORF">V9T40_001171</name>
</gene>
<protein>
    <submittedName>
        <fullName evidence="3">Uncharacterized protein</fullName>
    </submittedName>
</protein>
<dbReference type="AlphaFoldDB" id="A0AAN9Y151"/>
<feature type="region of interest" description="Disordered" evidence="1">
    <location>
        <begin position="84"/>
        <end position="475"/>
    </location>
</feature>
<feature type="compositionally biased region" description="Basic and acidic residues" evidence="1">
    <location>
        <begin position="151"/>
        <end position="161"/>
    </location>
</feature>
<dbReference type="InterPro" id="IPR031959">
    <property type="entry name" value="DUF4779"/>
</dbReference>
<feature type="compositionally biased region" description="Gly residues" evidence="1">
    <location>
        <begin position="465"/>
        <end position="475"/>
    </location>
</feature>
<evidence type="ECO:0000256" key="2">
    <source>
        <dbReference type="SAM" id="SignalP"/>
    </source>
</evidence>
<keyword evidence="4" id="KW-1185">Reference proteome</keyword>
<evidence type="ECO:0000313" key="4">
    <source>
        <dbReference type="Proteomes" id="UP001367676"/>
    </source>
</evidence>
<keyword evidence="2" id="KW-0732">Signal</keyword>
<feature type="compositionally biased region" description="Basic residues" evidence="1">
    <location>
        <begin position="179"/>
        <end position="193"/>
    </location>
</feature>
<feature type="compositionally biased region" description="Basic residues" evidence="1">
    <location>
        <begin position="125"/>
        <end position="138"/>
    </location>
</feature>
<feature type="compositionally biased region" description="Basic residues" evidence="1">
    <location>
        <begin position="342"/>
        <end position="358"/>
    </location>
</feature>
<feature type="compositionally biased region" description="Low complexity" evidence="1">
    <location>
        <begin position="216"/>
        <end position="226"/>
    </location>
</feature>
<dbReference type="Pfam" id="PF16009">
    <property type="entry name" value="DUF4779"/>
    <property type="match status" value="1"/>
</dbReference>
<dbReference type="EMBL" id="JBBCAQ010000034">
    <property type="protein sequence ID" value="KAK7580542.1"/>
    <property type="molecule type" value="Genomic_DNA"/>
</dbReference>
<evidence type="ECO:0000256" key="1">
    <source>
        <dbReference type="SAM" id="MobiDB-lite"/>
    </source>
</evidence>
<feature type="signal peptide" evidence="2">
    <location>
        <begin position="1"/>
        <end position="27"/>
    </location>
</feature>
<proteinExistence type="predicted"/>
<feature type="compositionally biased region" description="Basic and acidic residues" evidence="1">
    <location>
        <begin position="359"/>
        <end position="368"/>
    </location>
</feature>
<evidence type="ECO:0000313" key="3">
    <source>
        <dbReference type="EMBL" id="KAK7580542.1"/>
    </source>
</evidence>
<feature type="compositionally biased region" description="Basic and acidic residues" evidence="1">
    <location>
        <begin position="376"/>
        <end position="464"/>
    </location>
</feature>